<evidence type="ECO:0000256" key="1">
    <source>
        <dbReference type="SAM" id="Phobius"/>
    </source>
</evidence>
<comment type="caution">
    <text evidence="2">The sequence shown here is derived from an EMBL/GenBank/DDBJ whole genome shotgun (WGS) entry which is preliminary data.</text>
</comment>
<keyword evidence="3" id="KW-1185">Reference proteome</keyword>
<dbReference type="PATRIC" id="fig|456.5.peg.791"/>
<keyword evidence="1" id="KW-0472">Membrane</keyword>
<accession>A0A0W0V9Z3</accession>
<name>A0A0W0V9Z3_9GAMM</name>
<dbReference type="OrthoDB" id="5630883at2"/>
<dbReference type="EMBL" id="LNYJ01000011">
    <property type="protein sequence ID" value="KTD16441.1"/>
    <property type="molecule type" value="Genomic_DNA"/>
</dbReference>
<feature type="transmembrane region" description="Helical" evidence="1">
    <location>
        <begin position="563"/>
        <end position="587"/>
    </location>
</feature>
<dbReference type="AlphaFoldDB" id="A0A0W0V9Z3"/>
<reference evidence="2 3" key="1">
    <citation type="submission" date="2015-11" db="EMBL/GenBank/DDBJ databases">
        <title>Genomic analysis of 38 Legionella species identifies large and diverse effector repertoires.</title>
        <authorList>
            <person name="Burstein D."/>
            <person name="Amaro F."/>
            <person name="Zusman T."/>
            <person name="Lifshitz Z."/>
            <person name="Cohen O."/>
            <person name="Gilbert J.A."/>
            <person name="Pupko T."/>
            <person name="Shuman H.A."/>
            <person name="Segal G."/>
        </authorList>
    </citation>
    <scope>NUCLEOTIDE SEQUENCE [LARGE SCALE GENOMIC DNA]</scope>
    <source>
        <strain evidence="2 3">BL-540</strain>
    </source>
</reference>
<evidence type="ECO:0000313" key="3">
    <source>
        <dbReference type="Proteomes" id="UP000055035"/>
    </source>
</evidence>
<sequence length="700" mass="78976">MKLKELVGRYMHSSYDKSEAIVYISSKKIDSEIPEQILAFIKKFNGNELIEEQDFLTFSNELSTLNAEVKNCIIHLLYDISFNKYKENEEEIESSVSNIERNIKEGREISKSGGKDALRYIGLLNCYQLFAHHLSVNEGCHYFSYPGITPYMQQLISHEIPFAINALRLVGKLPTTDNFNGVDLSKPFYPLHLNVVKNKKVSIRKGIKESDDYFPYKMVSKLAKGDTGDNTFVATNGKKILFVRGVERYSPNAILASKIATLISADHFSSERLLDNRLVGSRAIPGYAVSVADHRTRNSRKQYIEVEKRIFPGSGIIDEVTNFVGESDANIENFGFSSRDVYQSHLTKIDFDHCNVTSEITKKDYESNILTRPYGGIYHNAPHIQDDPAYIKEKLFARLKLAMLPKALLSSLASKAFAPEDDRKRDKAIEECTSRSNIALELFFEHPQVDYFLHEDPRILNQCYQQIARYISTHFDDEDQELLQRALRERVEGIQREIDKKIGIELSLADYKPEIVEIVSLEEHLLVEQYDEPSVSVEQKNNKTIPETPVSESTWLSRNWLKLLGITLLSLIGIGVGLALTATGVLAPLGVGVVGLTVGAAVGFATGLAVGGATFGVKIAYDEQQYRTSHPVNEPNLEDALRPSSSVENLIEQVEVTRQRLDKGIASAENELVRVYIKPKVQIQQEREHILSSNFENRGN</sequence>
<keyword evidence="1" id="KW-1133">Transmembrane helix</keyword>
<dbReference type="Proteomes" id="UP000055035">
    <property type="component" value="Unassembled WGS sequence"/>
</dbReference>
<dbReference type="STRING" id="456.Ljor_0747"/>
<feature type="transmembrane region" description="Helical" evidence="1">
    <location>
        <begin position="593"/>
        <end position="617"/>
    </location>
</feature>
<evidence type="ECO:0000313" key="2">
    <source>
        <dbReference type="EMBL" id="KTD16441.1"/>
    </source>
</evidence>
<dbReference type="RefSeq" id="WP_058470294.1">
    <property type="nucleotide sequence ID" value="NZ_CAAAIC010000004.1"/>
</dbReference>
<protein>
    <recommendedName>
        <fullName evidence="4">Dot/Icm T4SS effector</fullName>
    </recommendedName>
</protein>
<evidence type="ECO:0008006" key="4">
    <source>
        <dbReference type="Google" id="ProtNLM"/>
    </source>
</evidence>
<gene>
    <name evidence="2" type="ORF">Ljor_0747</name>
</gene>
<proteinExistence type="predicted"/>
<organism evidence="2 3">
    <name type="scientific">Legionella jordanis</name>
    <dbReference type="NCBI Taxonomy" id="456"/>
    <lineage>
        <taxon>Bacteria</taxon>
        <taxon>Pseudomonadati</taxon>
        <taxon>Pseudomonadota</taxon>
        <taxon>Gammaproteobacteria</taxon>
        <taxon>Legionellales</taxon>
        <taxon>Legionellaceae</taxon>
        <taxon>Legionella</taxon>
    </lineage>
</organism>
<keyword evidence="1" id="KW-0812">Transmembrane</keyword>